<accession>A0ABP1EKC9</accession>
<evidence type="ECO:0000256" key="1">
    <source>
        <dbReference type="ARBA" id="ARBA00022801"/>
    </source>
</evidence>
<dbReference type="InterPro" id="IPR036380">
    <property type="entry name" value="Isochorismatase-like_sf"/>
</dbReference>
<name>A0ABP1EKC9_9FLAO</name>
<protein>
    <submittedName>
        <fullName evidence="4">Uncharacterized isochorismatase family protein YddQ</fullName>
        <ecNumber evidence="4">3.-.-.-</ecNumber>
    </submittedName>
</protein>
<keyword evidence="2" id="KW-0732">Signal</keyword>
<dbReference type="GO" id="GO:0016787">
    <property type="term" value="F:hydrolase activity"/>
    <property type="evidence" value="ECO:0007669"/>
    <property type="project" value="UniProtKB-KW"/>
</dbReference>
<dbReference type="InterPro" id="IPR050272">
    <property type="entry name" value="Isochorismatase-like_hydrls"/>
</dbReference>
<evidence type="ECO:0000313" key="5">
    <source>
        <dbReference type="Proteomes" id="UP001497514"/>
    </source>
</evidence>
<dbReference type="RefSeq" id="WP_348719373.1">
    <property type="nucleotide sequence ID" value="NZ_OZ038524.1"/>
</dbReference>
<feature type="signal peptide" evidence="2">
    <location>
        <begin position="1"/>
        <end position="19"/>
    </location>
</feature>
<dbReference type="PANTHER" id="PTHR43540:SF1">
    <property type="entry name" value="ISOCHORISMATASE HYDROLASE"/>
    <property type="match status" value="1"/>
</dbReference>
<dbReference type="Gene3D" id="3.40.50.850">
    <property type="entry name" value="Isochorismatase-like"/>
    <property type="match status" value="1"/>
</dbReference>
<keyword evidence="5" id="KW-1185">Reference proteome</keyword>
<organism evidence="4 5">
    <name type="scientific">Tenacibaculum dicentrarchi</name>
    <dbReference type="NCBI Taxonomy" id="669041"/>
    <lineage>
        <taxon>Bacteria</taxon>
        <taxon>Pseudomonadati</taxon>
        <taxon>Bacteroidota</taxon>
        <taxon>Flavobacteriia</taxon>
        <taxon>Flavobacteriales</taxon>
        <taxon>Flavobacteriaceae</taxon>
        <taxon>Tenacibaculum</taxon>
    </lineage>
</organism>
<dbReference type="PANTHER" id="PTHR43540">
    <property type="entry name" value="PEROXYUREIDOACRYLATE/UREIDOACRYLATE AMIDOHYDROLASE-RELATED"/>
    <property type="match status" value="1"/>
</dbReference>
<evidence type="ECO:0000256" key="2">
    <source>
        <dbReference type="SAM" id="SignalP"/>
    </source>
</evidence>
<reference evidence="4 5" key="1">
    <citation type="submission" date="2024-05" db="EMBL/GenBank/DDBJ databases">
        <authorList>
            <person name="Duchaud E."/>
        </authorList>
    </citation>
    <scope>NUCLEOTIDE SEQUENCE [LARGE SCALE GENOMIC DNA]</scope>
    <source>
        <strain evidence="4">Ena-SAMPLE-TAB-13-05-2024-13:56:06:370-140309</strain>
    </source>
</reference>
<evidence type="ECO:0000313" key="4">
    <source>
        <dbReference type="EMBL" id="CAL2083269.1"/>
    </source>
</evidence>
<dbReference type="CDD" id="cd01014">
    <property type="entry name" value="nicotinamidase_related"/>
    <property type="match status" value="1"/>
</dbReference>
<feature type="chain" id="PRO_5045869198" evidence="2">
    <location>
        <begin position="20"/>
        <end position="193"/>
    </location>
</feature>
<keyword evidence="1 4" id="KW-0378">Hydrolase</keyword>
<evidence type="ECO:0000259" key="3">
    <source>
        <dbReference type="Pfam" id="PF00857"/>
    </source>
</evidence>
<dbReference type="Proteomes" id="UP001497514">
    <property type="component" value="Chromosome"/>
</dbReference>
<gene>
    <name evidence="4" type="primary">yddQ</name>
    <name evidence="4" type="ORF">TD3509T_1508</name>
</gene>
<feature type="domain" description="Isochorismatase-like" evidence="3">
    <location>
        <begin position="28"/>
        <end position="171"/>
    </location>
</feature>
<sequence>MKKILLILTLILITNIAKAQTDTDTMKTALILIDIQNDYFKGGKMELSEPEKAGEKAQLILQNFRDKKMPVIHIEHLSTRTNSTFFIPNTFGVKIHESVKPNKNEKVITKNYPNSFRETDLLEYLNKIGVEKLVICGMMTHMCVDATTRAAKDFGFECTVISDACATKNIEINNETVKAKEVQKAFLGALNYY</sequence>
<dbReference type="InterPro" id="IPR000868">
    <property type="entry name" value="Isochorismatase-like_dom"/>
</dbReference>
<proteinExistence type="predicted"/>
<dbReference type="SUPFAM" id="SSF52499">
    <property type="entry name" value="Isochorismatase-like hydrolases"/>
    <property type="match status" value="1"/>
</dbReference>
<dbReference type="Pfam" id="PF00857">
    <property type="entry name" value="Isochorismatase"/>
    <property type="match status" value="1"/>
</dbReference>
<dbReference type="EMBL" id="OZ038524">
    <property type="protein sequence ID" value="CAL2083269.1"/>
    <property type="molecule type" value="Genomic_DNA"/>
</dbReference>
<dbReference type="EC" id="3.-.-.-" evidence="4"/>